<reference evidence="6 7" key="1">
    <citation type="submission" date="2024-02" db="EMBL/GenBank/DDBJ databases">
        <title>Haloferula sargassicola NBRC 104335.</title>
        <authorList>
            <person name="Ichikawa N."/>
            <person name="Katano-Makiyama Y."/>
            <person name="Hidaka K."/>
        </authorList>
    </citation>
    <scope>NUCLEOTIDE SEQUENCE [LARGE SCALE GENOMIC DNA]</scope>
    <source>
        <strain evidence="6 7">NBRC 104335</strain>
    </source>
</reference>
<dbReference type="PANTHER" id="PTHR11851">
    <property type="entry name" value="METALLOPROTEASE"/>
    <property type="match status" value="1"/>
</dbReference>
<dbReference type="Pfam" id="PF00675">
    <property type="entry name" value="Peptidase_M16"/>
    <property type="match status" value="1"/>
</dbReference>
<dbReference type="GO" id="GO:0006508">
    <property type="term" value="P:proteolysis"/>
    <property type="evidence" value="ECO:0007669"/>
    <property type="project" value="UniProtKB-KW"/>
</dbReference>
<keyword evidence="7" id="KW-1185">Reference proteome</keyword>
<accession>A0ABP9UII6</accession>
<gene>
    <name evidence="6" type="ORF">Hsar01_00220</name>
</gene>
<feature type="domain" description="Peptidase M16 C-terminal" evidence="5">
    <location>
        <begin position="169"/>
        <end position="340"/>
    </location>
</feature>
<evidence type="ECO:0000313" key="7">
    <source>
        <dbReference type="Proteomes" id="UP001476282"/>
    </source>
</evidence>
<organism evidence="6 7">
    <name type="scientific">Haloferula sargassicola</name>
    <dbReference type="NCBI Taxonomy" id="490096"/>
    <lineage>
        <taxon>Bacteria</taxon>
        <taxon>Pseudomonadati</taxon>
        <taxon>Verrucomicrobiota</taxon>
        <taxon>Verrucomicrobiia</taxon>
        <taxon>Verrucomicrobiales</taxon>
        <taxon>Verrucomicrobiaceae</taxon>
        <taxon>Haloferula</taxon>
    </lineage>
</organism>
<dbReference type="Pfam" id="PF05193">
    <property type="entry name" value="Peptidase_M16_C"/>
    <property type="match status" value="1"/>
</dbReference>
<dbReference type="SUPFAM" id="SSF63411">
    <property type="entry name" value="LuxS/MPP-like metallohydrolase"/>
    <property type="match status" value="2"/>
</dbReference>
<sequence>MRATYHECRSRTGVRLAVARLPDSECAAMSIHVPAGSRDDPPGLAGTAHFVEHMLFKGTARRDARGISIETEDAGAMLNAHTSEDQTAYEGRGDADTLPLLADILCDMVWHSRFAAEDIELEREVIAEEIVMYEESPGDHIGDLLSAALWSPHPLGEPISGSLESLRRIDRETLVGFATGQHRRDDLVVAVAGPYEPQAVIDLLDPLLPDLQPALSSVPFKGLAKGESLRIDERDTQQVQLAIAYPTFGRRDPRRHALRLLAMILGEGSSSRLFLQLREDRGLCYHVSCDATLLEETGALEFVAGLDPEGLEESVEILGRELSDLATRGPNAAELARAKRLAFSQHRAAMESTASHASWAADSLLHHGKIICPKDALARIDEVSAAAVREVAAGLLASGTRARAEIRPS</sequence>
<dbReference type="InterPro" id="IPR011765">
    <property type="entry name" value="Pept_M16_N"/>
</dbReference>
<dbReference type="Gene3D" id="3.30.830.10">
    <property type="entry name" value="Metalloenzyme, LuxS/M16 peptidase-like"/>
    <property type="match status" value="2"/>
</dbReference>
<evidence type="ECO:0000259" key="5">
    <source>
        <dbReference type="Pfam" id="PF05193"/>
    </source>
</evidence>
<dbReference type="PROSITE" id="PS00143">
    <property type="entry name" value="INSULINASE"/>
    <property type="match status" value="1"/>
</dbReference>
<evidence type="ECO:0000313" key="6">
    <source>
        <dbReference type="EMBL" id="GAA5481015.1"/>
    </source>
</evidence>
<evidence type="ECO:0000259" key="4">
    <source>
        <dbReference type="Pfam" id="PF00675"/>
    </source>
</evidence>
<dbReference type="InterPro" id="IPR001431">
    <property type="entry name" value="Pept_M16_Zn_BS"/>
</dbReference>
<protein>
    <submittedName>
        <fullName evidence="6">Zinc protease Rv2782c</fullName>
    </submittedName>
</protein>
<dbReference type="GO" id="GO:0008233">
    <property type="term" value="F:peptidase activity"/>
    <property type="evidence" value="ECO:0007669"/>
    <property type="project" value="UniProtKB-KW"/>
</dbReference>
<dbReference type="InterPro" id="IPR011249">
    <property type="entry name" value="Metalloenz_LuxS/M16"/>
</dbReference>
<evidence type="ECO:0000256" key="2">
    <source>
        <dbReference type="ARBA" id="ARBA00007261"/>
    </source>
</evidence>
<evidence type="ECO:0000256" key="3">
    <source>
        <dbReference type="RuleBase" id="RU004447"/>
    </source>
</evidence>
<dbReference type="EMBL" id="BAABRI010000001">
    <property type="protein sequence ID" value="GAA5481015.1"/>
    <property type="molecule type" value="Genomic_DNA"/>
</dbReference>
<dbReference type="InterPro" id="IPR050361">
    <property type="entry name" value="MPP/UQCRC_Complex"/>
</dbReference>
<dbReference type="InterPro" id="IPR007863">
    <property type="entry name" value="Peptidase_M16_C"/>
</dbReference>
<dbReference type="Proteomes" id="UP001476282">
    <property type="component" value="Unassembled WGS sequence"/>
</dbReference>
<comment type="similarity">
    <text evidence="2 3">Belongs to the peptidase M16 family.</text>
</comment>
<keyword evidence="6" id="KW-0378">Hydrolase</keyword>
<feature type="domain" description="Peptidase M16 N-terminal" evidence="4">
    <location>
        <begin position="18"/>
        <end position="160"/>
    </location>
</feature>
<dbReference type="RefSeq" id="WP_353565171.1">
    <property type="nucleotide sequence ID" value="NZ_BAABRI010000001.1"/>
</dbReference>
<evidence type="ECO:0000256" key="1">
    <source>
        <dbReference type="ARBA" id="ARBA00001947"/>
    </source>
</evidence>
<proteinExistence type="inferred from homology"/>
<name>A0ABP9UII6_9BACT</name>
<dbReference type="PANTHER" id="PTHR11851:SF49">
    <property type="entry name" value="MITOCHONDRIAL-PROCESSING PEPTIDASE SUBUNIT ALPHA"/>
    <property type="match status" value="1"/>
</dbReference>
<comment type="cofactor">
    <cofactor evidence="1">
        <name>Zn(2+)</name>
        <dbReference type="ChEBI" id="CHEBI:29105"/>
    </cofactor>
</comment>
<keyword evidence="6" id="KW-0645">Protease</keyword>
<comment type="caution">
    <text evidence="6">The sequence shown here is derived from an EMBL/GenBank/DDBJ whole genome shotgun (WGS) entry which is preliminary data.</text>
</comment>